<proteinExistence type="predicted"/>
<accession>A0A6G6ADM3</accession>
<organism evidence="1">
    <name type="scientific">Borely moumouvirus</name>
    <dbReference type="NCBI Taxonomy" id="2712067"/>
    <lineage>
        <taxon>Viruses</taxon>
        <taxon>Varidnaviria</taxon>
        <taxon>Bamfordvirae</taxon>
        <taxon>Nucleocytoviricota</taxon>
        <taxon>Megaviricetes</taxon>
        <taxon>Imitervirales</taxon>
        <taxon>Mimiviridae</taxon>
        <taxon>Megamimivirinae</taxon>
        <taxon>Moumouvirus</taxon>
    </lineage>
</organism>
<protein>
    <submittedName>
        <fullName evidence="1">Uncharacterized protein</fullName>
    </submittedName>
</protein>
<reference evidence="1" key="1">
    <citation type="submission" date="2019-07" db="EMBL/GenBank/DDBJ databases">
        <title>The discovery of a new lineage B mimivirus raises questions about particles surface fibrils.</title>
        <authorList>
            <person name="Silva L.K.S."/>
            <person name="Rodrigues R.A.L."/>
            <person name="Andrade A.C.S.P."/>
            <person name="Hikida H."/>
            <person name="Andreani J."/>
            <person name="Levasseur A."/>
            <person name="La Scola B."/>
            <person name="Abrahao J.S."/>
        </authorList>
    </citation>
    <scope>NUCLEOTIDE SEQUENCE</scope>
    <source>
        <strain evidence="1">B60</strain>
    </source>
</reference>
<evidence type="ECO:0000313" key="1">
    <source>
        <dbReference type="EMBL" id="QID06530.1"/>
    </source>
</evidence>
<sequence length="375" mass="45111">MFKIMFQKIKLKMFKSYNLETITTCQINTKRPFIIANEFVKKNNKSGRKFIIFDHFHNFLHNRNKYPYSHEILVDHINYVNNTHVDMIRSGGRLVFDFDIKYSSISYIPNNIKSQIEECINLVIDKYFINVDKQKIQFIWSSCDNSEKMSKHLTVKNLYFDDWINFSKFFYKRFIKIWDTIYTWIKGKDLIDEQIVRKSASLRMVGSYKIGGNILSLDNQKHTFQDSLIRIYQKSLMEIEQIINLTNLKEKYYQKYLNPDTKNQYRRNIITTTEMQINDKIYHKAFKYLDNFMPNIFKMEKSNNNIIHLIRLKPHECLLSEKIHEKENAFLVLENNVYCYNIYFGCYRNCGKDRLIKIGAIKIIPSIQKQIEIIL</sequence>
<dbReference type="EMBL" id="MN175499">
    <property type="protein sequence ID" value="QID06530.1"/>
    <property type="molecule type" value="Genomic_DNA"/>
</dbReference>
<name>A0A6G6ADM3_9VIRU</name>